<gene>
    <name evidence="1" type="ORF">KUH32_14775</name>
</gene>
<sequence length="65" mass="7357">MPRTAHSDDPALLRARRARLFDLHRQKLCQDSAALPGPDLPVLSAAMIRQLRDRAQDSLVRRPTD</sequence>
<dbReference type="RefSeq" id="WP_217779365.1">
    <property type="nucleotide sequence ID" value="NZ_JAHRWL010000002.1"/>
</dbReference>
<evidence type="ECO:0000313" key="2">
    <source>
        <dbReference type="Proteomes" id="UP001166293"/>
    </source>
</evidence>
<evidence type="ECO:0000313" key="1">
    <source>
        <dbReference type="EMBL" id="MBV2361026.1"/>
    </source>
</evidence>
<comment type="caution">
    <text evidence="1">The sequence shown here is derived from an EMBL/GenBank/DDBJ whole genome shotgun (WGS) entry which is preliminary data.</text>
</comment>
<proteinExistence type="predicted"/>
<accession>A0ABS6NAG9</accession>
<keyword evidence="2" id="KW-1185">Reference proteome</keyword>
<name>A0ABS6NAG9_9RHOB</name>
<dbReference type="Proteomes" id="UP001166293">
    <property type="component" value="Unassembled WGS sequence"/>
</dbReference>
<evidence type="ECO:0008006" key="3">
    <source>
        <dbReference type="Google" id="ProtNLM"/>
    </source>
</evidence>
<protein>
    <recommendedName>
        <fullName evidence="3">DUF465 domain-containing protein</fullName>
    </recommendedName>
</protein>
<reference evidence="1" key="1">
    <citation type="submission" date="2021-06" db="EMBL/GenBank/DDBJ databases">
        <title>Thalassococcus sp. CAU 1522 isolated from sea sand, Republic of Korea.</title>
        <authorList>
            <person name="Kim W."/>
        </authorList>
    </citation>
    <scope>NUCLEOTIDE SEQUENCE</scope>
    <source>
        <strain evidence="1">CAU 1522</strain>
    </source>
</reference>
<dbReference type="EMBL" id="JAHRWL010000002">
    <property type="protein sequence ID" value="MBV2361026.1"/>
    <property type="molecule type" value="Genomic_DNA"/>
</dbReference>
<organism evidence="1 2">
    <name type="scientific">Thalassococcus arenae</name>
    <dbReference type="NCBI Taxonomy" id="2851652"/>
    <lineage>
        <taxon>Bacteria</taxon>
        <taxon>Pseudomonadati</taxon>
        <taxon>Pseudomonadota</taxon>
        <taxon>Alphaproteobacteria</taxon>
        <taxon>Rhodobacterales</taxon>
        <taxon>Roseobacteraceae</taxon>
        <taxon>Thalassococcus</taxon>
    </lineage>
</organism>